<accession>A0A1C4URA2</accession>
<name>A0A1C4URA2_9ACTN</name>
<dbReference type="InterPro" id="IPR036271">
    <property type="entry name" value="Tet_transcr_reg_TetR-rel_C_sf"/>
</dbReference>
<keyword evidence="1" id="KW-0678">Repressor</keyword>
<keyword evidence="3 5" id="KW-0238">DNA-binding</keyword>
<dbReference type="InterPro" id="IPR009057">
    <property type="entry name" value="Homeodomain-like_sf"/>
</dbReference>
<evidence type="ECO:0000313" key="9">
    <source>
        <dbReference type="Proteomes" id="UP000198864"/>
    </source>
</evidence>
<dbReference type="InterPro" id="IPR001647">
    <property type="entry name" value="HTH_TetR"/>
</dbReference>
<dbReference type="EMBL" id="PXXW01000008">
    <property type="protein sequence ID" value="RAO03858.1"/>
    <property type="molecule type" value="Genomic_DNA"/>
</dbReference>
<dbReference type="AlphaFoldDB" id="A0A1C4URA2"/>
<organism evidence="8 9">
    <name type="scientific">Micromonospora saelicesensis</name>
    <dbReference type="NCBI Taxonomy" id="285676"/>
    <lineage>
        <taxon>Bacteria</taxon>
        <taxon>Bacillati</taxon>
        <taxon>Actinomycetota</taxon>
        <taxon>Actinomycetes</taxon>
        <taxon>Micromonosporales</taxon>
        <taxon>Micromonosporaceae</taxon>
        <taxon>Micromonospora</taxon>
    </lineage>
</organism>
<dbReference type="GO" id="GO:0000976">
    <property type="term" value="F:transcription cis-regulatory region binding"/>
    <property type="evidence" value="ECO:0007669"/>
    <property type="project" value="TreeGrafter"/>
</dbReference>
<dbReference type="InterPro" id="IPR039538">
    <property type="entry name" value="BetI_C"/>
</dbReference>
<keyword evidence="2" id="KW-0805">Transcription regulation</keyword>
<dbReference type="SUPFAM" id="SSF48498">
    <property type="entry name" value="Tetracyclin repressor-like, C-terminal domain"/>
    <property type="match status" value="1"/>
</dbReference>
<dbReference type="EMBL" id="FMCR01000001">
    <property type="protein sequence ID" value="SCE74226.1"/>
    <property type="molecule type" value="Genomic_DNA"/>
</dbReference>
<evidence type="ECO:0000256" key="1">
    <source>
        <dbReference type="ARBA" id="ARBA00022491"/>
    </source>
</evidence>
<dbReference type="Pfam" id="PF13977">
    <property type="entry name" value="TetR_C_6"/>
    <property type="match status" value="1"/>
</dbReference>
<evidence type="ECO:0000256" key="2">
    <source>
        <dbReference type="ARBA" id="ARBA00023015"/>
    </source>
</evidence>
<dbReference type="STRING" id="285676.GA0070561_1286"/>
<evidence type="ECO:0000313" key="10">
    <source>
        <dbReference type="Proteomes" id="UP000249334"/>
    </source>
</evidence>
<evidence type="ECO:0000256" key="4">
    <source>
        <dbReference type="ARBA" id="ARBA00023163"/>
    </source>
</evidence>
<keyword evidence="10" id="KW-1185">Reference proteome</keyword>
<dbReference type="Proteomes" id="UP000198864">
    <property type="component" value="Unassembled WGS sequence"/>
</dbReference>
<gene>
    <name evidence="8" type="ORF">GA0070561_1286</name>
    <name evidence="7" type="ORF">GAR05_00839</name>
</gene>
<dbReference type="SUPFAM" id="SSF46689">
    <property type="entry name" value="Homeodomain-like"/>
    <property type="match status" value="1"/>
</dbReference>
<dbReference type="Gene3D" id="1.10.357.10">
    <property type="entry name" value="Tetracycline Repressor, domain 2"/>
    <property type="match status" value="1"/>
</dbReference>
<dbReference type="PANTHER" id="PTHR30055:SF234">
    <property type="entry name" value="HTH-TYPE TRANSCRIPTIONAL REGULATOR BETI"/>
    <property type="match status" value="1"/>
</dbReference>
<evidence type="ECO:0000313" key="7">
    <source>
        <dbReference type="EMBL" id="RAO03858.1"/>
    </source>
</evidence>
<evidence type="ECO:0000256" key="5">
    <source>
        <dbReference type="PROSITE-ProRule" id="PRU00335"/>
    </source>
</evidence>
<dbReference type="GO" id="GO:0003700">
    <property type="term" value="F:DNA-binding transcription factor activity"/>
    <property type="evidence" value="ECO:0007669"/>
    <property type="project" value="TreeGrafter"/>
</dbReference>
<dbReference type="InterPro" id="IPR050109">
    <property type="entry name" value="HTH-type_TetR-like_transc_reg"/>
</dbReference>
<evidence type="ECO:0000259" key="6">
    <source>
        <dbReference type="PROSITE" id="PS50977"/>
    </source>
</evidence>
<keyword evidence="4" id="KW-0804">Transcription</keyword>
<evidence type="ECO:0000256" key="3">
    <source>
        <dbReference type="ARBA" id="ARBA00023125"/>
    </source>
</evidence>
<dbReference type="Gene3D" id="1.10.10.60">
    <property type="entry name" value="Homeodomain-like"/>
    <property type="match status" value="1"/>
</dbReference>
<sequence>MPERKLSKIYFVVFRVTCEAEAFAVSPVPPYRMAMPTRKRRAGGEKREAVLDAVAGVLATRGYENTRFTDVSAAGGVAISTLQTYFGSREDMIIEAMQVFTDREVEALRAVSAAEADPWRRLVALVDRSLHNSESTRQVLVEFWRSAMRDDELRDYSATVQQRYREPFLAAVREGVARGAFTLAHDAEAVTDLLLSALAGLIISRVQHHPTPAPANFRDVLLAQLGLMLGVNDSEPTPERIEAR</sequence>
<evidence type="ECO:0000313" key="8">
    <source>
        <dbReference type="EMBL" id="SCE74226.1"/>
    </source>
</evidence>
<reference evidence="8 9" key="1">
    <citation type="submission" date="2016-06" db="EMBL/GenBank/DDBJ databases">
        <authorList>
            <person name="Kjaerup R.B."/>
            <person name="Dalgaard T.S."/>
            <person name="Juul-Madsen H.R."/>
        </authorList>
    </citation>
    <scope>NUCLEOTIDE SEQUENCE [LARGE SCALE GENOMIC DNA]</scope>
    <source>
        <strain evidence="8 9">DSM 44871</strain>
    </source>
</reference>
<proteinExistence type="predicted"/>
<dbReference type="Pfam" id="PF00440">
    <property type="entry name" value="TetR_N"/>
    <property type="match status" value="1"/>
</dbReference>
<protein>
    <submittedName>
        <fullName evidence="8">Transcriptional regulator, TetR family</fullName>
    </submittedName>
</protein>
<dbReference type="PANTHER" id="PTHR30055">
    <property type="entry name" value="HTH-TYPE TRANSCRIPTIONAL REGULATOR RUTR"/>
    <property type="match status" value="1"/>
</dbReference>
<dbReference type="Proteomes" id="UP000249334">
    <property type="component" value="Unassembled WGS sequence"/>
</dbReference>
<reference evidence="7 10" key="2">
    <citation type="submission" date="2018-03" db="EMBL/GenBank/DDBJ databases">
        <title>Genomic framework for the identification of Micromonospora saelicesensis and Micromonospora noduli.</title>
        <authorList>
            <person name="Riesco R."/>
            <person name="Trujillo M.E."/>
        </authorList>
    </citation>
    <scope>NUCLEOTIDE SEQUENCE [LARGE SCALE GENOMIC DNA]</scope>
    <source>
        <strain evidence="7 10">GAR05</strain>
    </source>
</reference>
<dbReference type="PROSITE" id="PS50977">
    <property type="entry name" value="HTH_TETR_2"/>
    <property type="match status" value="1"/>
</dbReference>
<feature type="DNA-binding region" description="H-T-H motif" evidence="5">
    <location>
        <begin position="67"/>
        <end position="86"/>
    </location>
</feature>
<feature type="domain" description="HTH tetR-type" evidence="6">
    <location>
        <begin position="44"/>
        <end position="104"/>
    </location>
</feature>